<evidence type="ECO:0000256" key="3">
    <source>
        <dbReference type="RuleBase" id="RU000363"/>
    </source>
</evidence>
<evidence type="ECO:0000313" key="5">
    <source>
        <dbReference type="Proteomes" id="UP001210865"/>
    </source>
</evidence>
<reference evidence="4 5" key="1">
    <citation type="submission" date="2022-12" db="EMBL/GenBank/DDBJ databases">
        <title>Sphingomonas abieness sp. nov., an endophytic bacterium isolated from Abies koreana.</title>
        <authorList>
            <person name="Jiang L."/>
            <person name="Lee J."/>
        </authorList>
    </citation>
    <scope>NUCLEOTIDE SEQUENCE [LARGE SCALE GENOMIC DNA]</scope>
    <source>
        <strain evidence="5">PAMB 00755</strain>
    </source>
</reference>
<dbReference type="Gene3D" id="3.40.50.720">
    <property type="entry name" value="NAD(P)-binding Rossmann-like Domain"/>
    <property type="match status" value="1"/>
</dbReference>
<keyword evidence="2" id="KW-0560">Oxidoreductase</keyword>
<evidence type="ECO:0000256" key="1">
    <source>
        <dbReference type="ARBA" id="ARBA00006484"/>
    </source>
</evidence>
<dbReference type="SUPFAM" id="SSF51735">
    <property type="entry name" value="NAD(P)-binding Rossmann-fold domains"/>
    <property type="match status" value="1"/>
</dbReference>
<gene>
    <name evidence="4" type="ORF">PBT88_06755</name>
</gene>
<organism evidence="4 5">
    <name type="scientific">Sphingomonas abietis</name>
    <dbReference type="NCBI Taxonomy" id="3012344"/>
    <lineage>
        <taxon>Bacteria</taxon>
        <taxon>Pseudomonadati</taxon>
        <taxon>Pseudomonadota</taxon>
        <taxon>Alphaproteobacteria</taxon>
        <taxon>Sphingomonadales</taxon>
        <taxon>Sphingomonadaceae</taxon>
        <taxon>Sphingomonas</taxon>
    </lineage>
</organism>
<proteinExistence type="inferred from homology"/>
<protein>
    <submittedName>
        <fullName evidence="4">SDR family oxidoreductase</fullName>
    </submittedName>
</protein>
<dbReference type="PRINTS" id="PR00080">
    <property type="entry name" value="SDRFAMILY"/>
</dbReference>
<accession>A0ABY7NQJ5</accession>
<name>A0ABY7NQJ5_9SPHN</name>
<evidence type="ECO:0000313" key="4">
    <source>
        <dbReference type="EMBL" id="WBO23815.1"/>
    </source>
</evidence>
<dbReference type="CDD" id="cd05374">
    <property type="entry name" value="17beta-HSD-like_SDR_c"/>
    <property type="match status" value="1"/>
</dbReference>
<dbReference type="InterPro" id="IPR051911">
    <property type="entry name" value="SDR_oxidoreductase"/>
</dbReference>
<evidence type="ECO:0000256" key="2">
    <source>
        <dbReference type="ARBA" id="ARBA00023002"/>
    </source>
</evidence>
<sequence length="275" mass="29117">MQKTWFITGASAGLGRVMTEKLLARGDRVIGTLRRVGALDDLVGRYGNRLQTMTLDVTDTAAVRTAIGDAFKTMGRIDIIVSNAGYGLFGAAEEVSDAQIDRQIATNLTGSIQVIRASLPYLRDQGGGRIMQVSSEGGQIAYPNFSLYHATKWGIEGFVEAVAQEVAPFGIDFILVEPGPTATGFAAAKDDAVPMQVYDDTPAGVVRRGVADGSFAIKGDAAKCADAMIAAADAERPALRLALGSTAYRSITAALADRLEKIEQQREVALSADRS</sequence>
<dbReference type="PANTHER" id="PTHR43976">
    <property type="entry name" value="SHORT CHAIN DEHYDROGENASE"/>
    <property type="match status" value="1"/>
</dbReference>
<dbReference type="PRINTS" id="PR00081">
    <property type="entry name" value="GDHRDH"/>
</dbReference>
<dbReference type="EMBL" id="CP115174">
    <property type="protein sequence ID" value="WBO23815.1"/>
    <property type="molecule type" value="Genomic_DNA"/>
</dbReference>
<dbReference type="InterPro" id="IPR002347">
    <property type="entry name" value="SDR_fam"/>
</dbReference>
<comment type="similarity">
    <text evidence="1 3">Belongs to the short-chain dehydrogenases/reductases (SDR) family.</text>
</comment>
<dbReference type="RefSeq" id="WP_270078446.1">
    <property type="nucleotide sequence ID" value="NZ_CP115174.1"/>
</dbReference>
<dbReference type="InterPro" id="IPR036291">
    <property type="entry name" value="NAD(P)-bd_dom_sf"/>
</dbReference>
<keyword evidence="5" id="KW-1185">Reference proteome</keyword>
<dbReference type="NCBIfam" id="NF005065">
    <property type="entry name" value="PRK06482.1"/>
    <property type="match status" value="1"/>
</dbReference>
<dbReference type="PANTHER" id="PTHR43976:SF16">
    <property type="entry name" value="SHORT-CHAIN DEHYDROGENASE_REDUCTASE FAMILY PROTEIN"/>
    <property type="match status" value="1"/>
</dbReference>
<dbReference type="Proteomes" id="UP001210865">
    <property type="component" value="Chromosome"/>
</dbReference>
<dbReference type="Pfam" id="PF00106">
    <property type="entry name" value="adh_short"/>
    <property type="match status" value="1"/>
</dbReference>